<keyword evidence="2" id="KW-1185">Reference proteome</keyword>
<gene>
    <name evidence="1" type="ORF">TASK_LOCUS3642</name>
</gene>
<evidence type="ECO:0000313" key="2">
    <source>
        <dbReference type="Proteomes" id="UP000282613"/>
    </source>
</evidence>
<dbReference type="Proteomes" id="UP000282613">
    <property type="component" value="Unassembled WGS sequence"/>
</dbReference>
<proteinExistence type="predicted"/>
<sequence length="109" mass="11936">MHKHPTNSAALCKQAATCALEPSRVSAGQVDRLAAELPSCPITEAEGHTHTHATASLWFCLPVLCVCLSIRFSAPTNARTLLHWVCTRRAHARFITSRASVQQTRSFIL</sequence>
<dbReference type="AlphaFoldDB" id="A0A3P6PGL0"/>
<accession>A0A3P6PGL0</accession>
<organism evidence="1 2">
    <name type="scientific">Taenia asiatica</name>
    <name type="common">Asian tapeworm</name>
    <dbReference type="NCBI Taxonomy" id="60517"/>
    <lineage>
        <taxon>Eukaryota</taxon>
        <taxon>Metazoa</taxon>
        <taxon>Spiralia</taxon>
        <taxon>Lophotrochozoa</taxon>
        <taxon>Platyhelminthes</taxon>
        <taxon>Cestoda</taxon>
        <taxon>Eucestoda</taxon>
        <taxon>Cyclophyllidea</taxon>
        <taxon>Taeniidae</taxon>
        <taxon>Taenia</taxon>
    </lineage>
</organism>
<protein>
    <submittedName>
        <fullName evidence="1">Uncharacterized protein</fullName>
    </submittedName>
</protein>
<name>A0A3P6PGL0_TAEAS</name>
<reference evidence="1 2" key="1">
    <citation type="submission" date="2018-11" db="EMBL/GenBank/DDBJ databases">
        <authorList>
            <consortium name="Pathogen Informatics"/>
        </authorList>
    </citation>
    <scope>NUCLEOTIDE SEQUENCE [LARGE SCALE GENOMIC DNA]</scope>
</reference>
<dbReference type="EMBL" id="UYRS01018306">
    <property type="protein sequence ID" value="VDK32117.1"/>
    <property type="molecule type" value="Genomic_DNA"/>
</dbReference>
<evidence type="ECO:0000313" key="1">
    <source>
        <dbReference type="EMBL" id="VDK32117.1"/>
    </source>
</evidence>